<accession>A0AAV9X9A5</accession>
<name>A0AAV9X9A5_9PEZI</name>
<protein>
    <submittedName>
        <fullName evidence="1">Uncharacterized protein</fullName>
    </submittedName>
</protein>
<dbReference type="EMBL" id="JAVHJO010000008">
    <property type="protein sequence ID" value="KAK6538309.1"/>
    <property type="molecule type" value="Genomic_DNA"/>
</dbReference>
<gene>
    <name evidence="1" type="ORF">TWF694_011189</name>
</gene>
<organism evidence="1 2">
    <name type="scientific">Orbilia ellipsospora</name>
    <dbReference type="NCBI Taxonomy" id="2528407"/>
    <lineage>
        <taxon>Eukaryota</taxon>
        <taxon>Fungi</taxon>
        <taxon>Dikarya</taxon>
        <taxon>Ascomycota</taxon>
        <taxon>Pezizomycotina</taxon>
        <taxon>Orbiliomycetes</taxon>
        <taxon>Orbiliales</taxon>
        <taxon>Orbiliaceae</taxon>
        <taxon>Orbilia</taxon>
    </lineage>
</organism>
<proteinExistence type="predicted"/>
<evidence type="ECO:0000313" key="1">
    <source>
        <dbReference type="EMBL" id="KAK6538309.1"/>
    </source>
</evidence>
<keyword evidence="2" id="KW-1185">Reference proteome</keyword>
<dbReference type="AlphaFoldDB" id="A0AAV9X9A5"/>
<reference evidence="1 2" key="1">
    <citation type="submission" date="2019-10" db="EMBL/GenBank/DDBJ databases">
        <authorList>
            <person name="Palmer J.M."/>
        </authorList>
    </citation>
    <scope>NUCLEOTIDE SEQUENCE [LARGE SCALE GENOMIC DNA]</scope>
    <source>
        <strain evidence="1 2">TWF694</strain>
    </source>
</reference>
<sequence>MPTSKMPYAQQEEYRNRFVGRTLITGPSVTTAAEGQVLRSQLPANHRILLEGGRPPDDFDGWRMIVLVSASNEILRLDYY</sequence>
<comment type="caution">
    <text evidence="1">The sequence shown here is derived from an EMBL/GenBank/DDBJ whole genome shotgun (WGS) entry which is preliminary data.</text>
</comment>
<dbReference type="Proteomes" id="UP001365542">
    <property type="component" value="Unassembled WGS sequence"/>
</dbReference>
<evidence type="ECO:0000313" key="2">
    <source>
        <dbReference type="Proteomes" id="UP001365542"/>
    </source>
</evidence>